<feature type="domain" description="Transglutaminase-like" evidence="3">
    <location>
        <begin position="465"/>
        <end position="537"/>
    </location>
</feature>
<evidence type="ECO:0000259" key="3">
    <source>
        <dbReference type="SMART" id="SM00460"/>
    </source>
</evidence>
<dbReference type="Pfam" id="PF01841">
    <property type="entry name" value="Transglut_core"/>
    <property type="match status" value="1"/>
</dbReference>
<dbReference type="RefSeq" id="WP_130281563.1">
    <property type="nucleotide sequence ID" value="NZ_SGXT01000013.1"/>
</dbReference>
<sequence>MTARVRAARPAPTAWWLSVAVLVSLGAALSALSVVIGEGAWFVPTMVTAAIAVTVAAVVRRLVPAWRVFWSVVAGAVALFAAIVVQFAADTALLGVVPLPETFLRFSLLIREGELSIVEQAVPAFADDGIRFLLAAGVGALAVASDAVVAATRRPALLAVPLLALLAIPVIVAPGALPIVSVLVTAAAFLVVLALHRPAAVGGAGGVSRLVAAVSAALVAAVIVPGLLPTAVVGANPAGTGPASLVTGVNPVLELGNDLRRSSPVEALRYSTDAEGGVYLTLSHLAEFAGQQVLPVEFDAPAVPLAELSPPTWLPDELTTGTLDTRISLRTLRTQWLPLPQAPATVSGVSGEWVIDPAGTTVRADSGVARDLTYTVQSLVAQPTTEQLRAATAGGDGLEEFLQIPDGLDPSIPQTALEATSDARTPYEQAIALQRLFTGGQFAYSEDAPVEGGYDGSGADIVAQFLVERSGYCVHFASGMALMARTLDIPSRIAVGFLPGARNPQVPSEYIVSSDNMHAWPELHFDGLGWVRFEPTPSLGVVPEYATDDILIGDDFVPPDGEAPAPDETDPADPANPDGDTDPADPANPDGDSDPDGPDGIPDLVDGDDVAGGLGSDGGLLADPVLRSNLIVAALVLIALALLATPALWRASRRRRRMRATDPLIVWREVRDTARDLRLAAEPTRTVRELGAGWGVDIALVAPLVTALEARAYAGPHGEGVVAPPVEPVLAALRAAVPWWRRVLAVIAPLSLIDREPDDARVVVTAP</sequence>
<feature type="transmembrane region" description="Helical" evidence="2">
    <location>
        <begin position="40"/>
        <end position="59"/>
    </location>
</feature>
<feature type="region of interest" description="Disordered" evidence="1">
    <location>
        <begin position="553"/>
        <end position="609"/>
    </location>
</feature>
<evidence type="ECO:0000313" key="4">
    <source>
        <dbReference type="EMBL" id="RZT62424.1"/>
    </source>
</evidence>
<protein>
    <submittedName>
        <fullName evidence="4">Transglutaminase superfamily protein</fullName>
    </submittedName>
</protein>
<comment type="caution">
    <text evidence="4">The sequence shown here is derived from an EMBL/GenBank/DDBJ whole genome shotgun (WGS) entry which is preliminary data.</text>
</comment>
<reference evidence="4 5" key="1">
    <citation type="journal article" date="2015" name="Stand. Genomic Sci.">
        <title>Genomic Encyclopedia of Bacterial and Archaeal Type Strains, Phase III: the genomes of soil and plant-associated and newly described type strains.</title>
        <authorList>
            <person name="Whitman W.B."/>
            <person name="Woyke T."/>
            <person name="Klenk H.P."/>
            <person name="Zhou Y."/>
            <person name="Lilburn T.G."/>
            <person name="Beck B.J."/>
            <person name="De Vos P."/>
            <person name="Vandamme P."/>
            <person name="Eisen J.A."/>
            <person name="Garrity G."/>
            <person name="Hugenholtz P."/>
            <person name="Kyrpides N.C."/>
        </authorList>
    </citation>
    <scope>NUCLEOTIDE SEQUENCE [LARGE SCALE GENOMIC DNA]</scope>
    <source>
        <strain evidence="4 5">AC4r</strain>
    </source>
</reference>
<feature type="transmembrane region" description="Helical" evidence="2">
    <location>
        <begin position="630"/>
        <end position="649"/>
    </location>
</feature>
<name>A0A4Q7TNL5_9MICO</name>
<feature type="transmembrane region" description="Helical" evidence="2">
    <location>
        <begin position="130"/>
        <end position="149"/>
    </location>
</feature>
<feature type="transmembrane region" description="Helical" evidence="2">
    <location>
        <begin position="68"/>
        <end position="89"/>
    </location>
</feature>
<dbReference type="AlphaFoldDB" id="A0A4Q7TNL5"/>
<keyword evidence="2" id="KW-0812">Transmembrane</keyword>
<dbReference type="InterPro" id="IPR038765">
    <property type="entry name" value="Papain-like_cys_pep_sf"/>
</dbReference>
<dbReference type="PANTHER" id="PTHR42736">
    <property type="entry name" value="PROTEIN-GLUTAMINE GAMMA-GLUTAMYLTRANSFERASE"/>
    <property type="match status" value="1"/>
</dbReference>
<dbReference type="Gene3D" id="3.10.620.30">
    <property type="match status" value="1"/>
</dbReference>
<organism evidence="4 5">
    <name type="scientific">Microcella alkaliphila</name>
    <dbReference type="NCBI Taxonomy" id="279828"/>
    <lineage>
        <taxon>Bacteria</taxon>
        <taxon>Bacillati</taxon>
        <taxon>Actinomycetota</taxon>
        <taxon>Actinomycetes</taxon>
        <taxon>Micrococcales</taxon>
        <taxon>Microbacteriaceae</taxon>
        <taxon>Microcella</taxon>
    </lineage>
</organism>
<dbReference type="PANTHER" id="PTHR42736:SF1">
    <property type="entry name" value="PROTEIN-GLUTAMINE GAMMA-GLUTAMYLTRANSFERASE"/>
    <property type="match status" value="1"/>
</dbReference>
<dbReference type="SMART" id="SM00460">
    <property type="entry name" value="TGc"/>
    <property type="match status" value="1"/>
</dbReference>
<feature type="transmembrane region" description="Helical" evidence="2">
    <location>
        <begin position="179"/>
        <end position="195"/>
    </location>
</feature>
<dbReference type="EMBL" id="SGXT01000013">
    <property type="protein sequence ID" value="RZT62424.1"/>
    <property type="molecule type" value="Genomic_DNA"/>
</dbReference>
<dbReference type="InterPro" id="IPR052901">
    <property type="entry name" value="Bact_TGase-like"/>
</dbReference>
<feature type="transmembrane region" description="Helical" evidence="2">
    <location>
        <begin position="156"/>
        <end position="173"/>
    </location>
</feature>
<dbReference type="SUPFAM" id="SSF54001">
    <property type="entry name" value="Cysteine proteinases"/>
    <property type="match status" value="1"/>
</dbReference>
<dbReference type="InterPro" id="IPR002931">
    <property type="entry name" value="Transglutaminase-like"/>
</dbReference>
<dbReference type="OrthoDB" id="9804023at2"/>
<keyword evidence="2" id="KW-1133">Transmembrane helix</keyword>
<feature type="compositionally biased region" description="Low complexity" evidence="1">
    <location>
        <begin position="572"/>
        <end position="590"/>
    </location>
</feature>
<feature type="transmembrane region" description="Helical" evidence="2">
    <location>
        <begin position="207"/>
        <end position="228"/>
    </location>
</feature>
<accession>A0A4Q7TNL5</accession>
<gene>
    <name evidence="4" type="ORF">EV140_0950</name>
</gene>
<evidence type="ECO:0000256" key="2">
    <source>
        <dbReference type="SAM" id="Phobius"/>
    </source>
</evidence>
<evidence type="ECO:0000313" key="5">
    <source>
        <dbReference type="Proteomes" id="UP000292408"/>
    </source>
</evidence>
<dbReference type="InterPro" id="IPR021878">
    <property type="entry name" value="TgpA_N"/>
</dbReference>
<dbReference type="Pfam" id="PF11992">
    <property type="entry name" value="TgpA_N"/>
    <property type="match status" value="1"/>
</dbReference>
<dbReference type="Proteomes" id="UP000292408">
    <property type="component" value="Unassembled WGS sequence"/>
</dbReference>
<keyword evidence="5" id="KW-1185">Reference proteome</keyword>
<evidence type="ECO:0000256" key="1">
    <source>
        <dbReference type="SAM" id="MobiDB-lite"/>
    </source>
</evidence>
<proteinExistence type="predicted"/>
<keyword evidence="2" id="KW-0472">Membrane</keyword>